<comment type="cofactor">
    <cofactor evidence="3">
        <name>a divalent metal cation</name>
        <dbReference type="ChEBI" id="CHEBI:60240"/>
    </cofactor>
    <text evidence="3">Binds 2 divalent metal cations per subunit. Site 1 may preferentially bind zinc ions, while site 2 has a preference for magnesium and/or manganese ions.</text>
</comment>
<dbReference type="InterPro" id="IPR003607">
    <property type="entry name" value="HD/PDEase_dom"/>
</dbReference>
<feature type="region of interest" description="Disordered" evidence="4">
    <location>
        <begin position="540"/>
        <end position="568"/>
    </location>
</feature>
<dbReference type="GO" id="GO:0046872">
    <property type="term" value="F:metal ion binding"/>
    <property type="evidence" value="ECO:0007669"/>
    <property type="project" value="UniProtKB-KW"/>
</dbReference>
<keyword evidence="8" id="KW-1185">Reference proteome</keyword>
<feature type="compositionally biased region" description="Low complexity" evidence="4">
    <location>
        <begin position="236"/>
        <end position="245"/>
    </location>
</feature>
<dbReference type="PROSITE" id="PS00126">
    <property type="entry name" value="PDEASE_I_1"/>
    <property type="match status" value="1"/>
</dbReference>
<dbReference type="Pfam" id="PF00233">
    <property type="entry name" value="PDEase_I"/>
    <property type="match status" value="1"/>
</dbReference>
<comment type="similarity">
    <text evidence="3">Belongs to the cyclic nucleotide phosphodiesterase family.</text>
</comment>
<feature type="compositionally biased region" description="Basic and acidic residues" evidence="4">
    <location>
        <begin position="878"/>
        <end position="887"/>
    </location>
</feature>
<feature type="transmembrane region" description="Helical" evidence="5">
    <location>
        <begin position="60"/>
        <end position="81"/>
    </location>
</feature>
<dbReference type="Proteomes" id="UP001249851">
    <property type="component" value="Unassembled WGS sequence"/>
</dbReference>
<sequence length="983" mass="109664">MAPPGELNLLKEPQRKDKEKESYNGYITTSVASVDRPQFTSWTFLNGKVRIGPVESGNGFILLCLLWLVFASVPEGTLHGICSVGQRIFTIFLPLVCLICVFYWAELLIHKYCKSQLSYAVFPVCLLGELCTQIILGGSDFLRTTFLFTLVMAGLVTVVFSKLKILPTSIALLLLTTARMSCWITLRDIPSFLRPFLAYFSAFSGLILSRNIQACFTASPVELIQSKAPLIRRRTSSVSSTSSLNNRRRPSLPALGTQPKGTVDCTTLGEAHGMISDLLADSNLPSNVASTLKIISTMIAPPTAFHVGQRPFMSPMTPLIEKFRDEHQEDKVKDQPDLKDDLPLPMVGRIRRNLSATGRRMSSTWTTTTSATGMPTLDPDVTVGRNTPVVTLTEHNNSNVVTANKSPQKSPLAEGAITTTKNGPQETFAKHRPACFSNSFPTQSSPNLIRKLSPEMAPSGSPLIPRWSPDRTNSSPISTPNLMRKSPERMFATSNVFRRLSREETQLVKDALVQAENEPEEKNSEKDEISTTLCGCDCHHNNSSSTEEETKMNQTTKDSEKKSTSLEDKRVLPKSKELDKLLDEIVDWNFPIFDASEHGNILTQVTYRVFQKTGLFEAFKIPMTKFLNFFFALESGYHDIPYHNSIHASDVLHGVFFMTTSKIPGFCPVNSKLSNDSDTDSDSALNGGERQKTTGGGYGVLMDSIPQLELLALYTAATMHDYDHPGRTNAFLVGTLSQQALLYNDRSVLENHHAAAAFTLLMSDPKYNFLCELEPVEFKRFRFLAIEAILATDLKRHFDLLSEFNAKGDDESARGMPISPYMNRDVPHVAQLQESFINHLVAPLYNAYANAGLLPGNWVEEEESSSDLESDDEDSDEEGMRKPEGERRKPKKSCRQKQPKITSDLTTNIENNYKMWLEVIKLEEEKRKAQEVDCIENVDKDLEGSDEELIMIETSLKNDVIVEEDNGSESGSTTMESRKQSDK</sequence>
<keyword evidence="2 3" id="KW-0378">Hydrolase</keyword>
<comment type="caution">
    <text evidence="7">The sequence shown here is derived from an EMBL/GenBank/DDBJ whole genome shotgun (WGS) entry which is preliminary data.</text>
</comment>
<feature type="region of interest" description="Disordered" evidence="4">
    <location>
        <begin position="963"/>
        <end position="983"/>
    </location>
</feature>
<feature type="region of interest" description="Disordered" evidence="4">
    <location>
        <begin position="235"/>
        <end position="259"/>
    </location>
</feature>
<name>A0AAD9V8D3_ACRCE</name>
<evidence type="ECO:0000256" key="5">
    <source>
        <dbReference type="SAM" id="Phobius"/>
    </source>
</evidence>
<dbReference type="EC" id="3.1.4.-" evidence="3"/>
<keyword evidence="1 3" id="KW-0479">Metal-binding</keyword>
<organism evidence="7 8">
    <name type="scientific">Acropora cervicornis</name>
    <name type="common">Staghorn coral</name>
    <dbReference type="NCBI Taxonomy" id="6130"/>
    <lineage>
        <taxon>Eukaryota</taxon>
        <taxon>Metazoa</taxon>
        <taxon>Cnidaria</taxon>
        <taxon>Anthozoa</taxon>
        <taxon>Hexacorallia</taxon>
        <taxon>Scleractinia</taxon>
        <taxon>Astrocoeniina</taxon>
        <taxon>Acroporidae</taxon>
        <taxon>Acropora</taxon>
    </lineage>
</organism>
<dbReference type="Gene3D" id="1.10.1300.10">
    <property type="entry name" value="3'5'-cyclic nucleotide phosphodiesterase, catalytic domain"/>
    <property type="match status" value="2"/>
</dbReference>
<feature type="domain" description="PDEase" evidence="6">
    <location>
        <begin position="570"/>
        <end position="983"/>
    </location>
</feature>
<feature type="compositionally biased region" description="Acidic residues" evidence="4">
    <location>
        <begin position="860"/>
        <end position="877"/>
    </location>
</feature>
<reference evidence="7" key="1">
    <citation type="journal article" date="2023" name="G3 (Bethesda)">
        <title>Whole genome assembly and annotation of the endangered Caribbean coral Acropora cervicornis.</title>
        <authorList>
            <person name="Selwyn J.D."/>
            <person name="Vollmer S.V."/>
        </authorList>
    </citation>
    <scope>NUCLEOTIDE SEQUENCE</scope>
    <source>
        <strain evidence="7">K2</strain>
    </source>
</reference>
<dbReference type="GO" id="GO:0007165">
    <property type="term" value="P:signal transduction"/>
    <property type="evidence" value="ECO:0007669"/>
    <property type="project" value="InterPro"/>
</dbReference>
<keyword evidence="5" id="KW-1133">Transmembrane helix</keyword>
<feature type="region of interest" description="Disordered" evidence="4">
    <location>
        <begin position="860"/>
        <end position="906"/>
    </location>
</feature>
<accession>A0AAD9V8D3</accession>
<evidence type="ECO:0000313" key="7">
    <source>
        <dbReference type="EMBL" id="KAK2565066.1"/>
    </source>
</evidence>
<reference evidence="7" key="2">
    <citation type="journal article" date="2023" name="Science">
        <title>Genomic signatures of disease resistance in endangered staghorn corals.</title>
        <authorList>
            <person name="Vollmer S.V."/>
            <person name="Selwyn J.D."/>
            <person name="Despard B.A."/>
            <person name="Roesel C.L."/>
        </authorList>
    </citation>
    <scope>NUCLEOTIDE SEQUENCE</scope>
    <source>
        <strain evidence="7">K2</strain>
    </source>
</reference>
<dbReference type="InterPro" id="IPR036971">
    <property type="entry name" value="PDEase_catalytic_dom_sf"/>
</dbReference>
<keyword evidence="5" id="KW-0472">Membrane</keyword>
<evidence type="ECO:0000259" key="6">
    <source>
        <dbReference type="PROSITE" id="PS51845"/>
    </source>
</evidence>
<proteinExistence type="inferred from homology"/>
<feature type="compositionally biased region" description="Polar residues" evidence="4">
    <location>
        <begin position="470"/>
        <end position="481"/>
    </location>
</feature>
<evidence type="ECO:0000256" key="4">
    <source>
        <dbReference type="SAM" id="MobiDB-lite"/>
    </source>
</evidence>
<dbReference type="EMBL" id="JARQWQ010000020">
    <property type="protein sequence ID" value="KAK2565066.1"/>
    <property type="molecule type" value="Genomic_DNA"/>
</dbReference>
<feature type="compositionally biased region" description="Basic residues" evidence="4">
    <location>
        <begin position="888"/>
        <end position="898"/>
    </location>
</feature>
<protein>
    <recommendedName>
        <fullName evidence="3">Phosphodiesterase</fullName>
        <ecNumber evidence="3">3.1.4.-</ecNumber>
    </recommendedName>
</protein>
<feature type="region of interest" description="Disordered" evidence="4">
    <location>
        <begin position="455"/>
        <end position="483"/>
    </location>
</feature>
<feature type="transmembrane region" description="Helical" evidence="5">
    <location>
        <begin position="141"/>
        <end position="160"/>
    </location>
</feature>
<dbReference type="PANTHER" id="PTHR11347">
    <property type="entry name" value="CYCLIC NUCLEOTIDE PHOSPHODIESTERASE"/>
    <property type="match status" value="1"/>
</dbReference>
<evidence type="ECO:0000256" key="2">
    <source>
        <dbReference type="ARBA" id="ARBA00022801"/>
    </source>
</evidence>
<dbReference type="AlphaFoldDB" id="A0AAD9V8D3"/>
<feature type="compositionally biased region" description="Low complexity" evidence="4">
    <location>
        <begin position="357"/>
        <end position="376"/>
    </location>
</feature>
<keyword evidence="5" id="KW-0812">Transmembrane</keyword>
<dbReference type="SUPFAM" id="SSF109604">
    <property type="entry name" value="HD-domain/PDEase-like"/>
    <property type="match status" value="1"/>
</dbReference>
<feature type="transmembrane region" description="Helical" evidence="5">
    <location>
        <begin position="87"/>
        <end position="105"/>
    </location>
</feature>
<dbReference type="CDD" id="cd00077">
    <property type="entry name" value="HDc"/>
    <property type="match status" value="1"/>
</dbReference>
<gene>
    <name evidence="7" type="ORF">P5673_010972</name>
</gene>
<feature type="compositionally biased region" description="Basic and acidic residues" evidence="4">
    <location>
        <begin position="557"/>
        <end position="568"/>
    </location>
</feature>
<evidence type="ECO:0000256" key="3">
    <source>
        <dbReference type="RuleBase" id="RU363067"/>
    </source>
</evidence>
<feature type="transmembrane region" description="Helical" evidence="5">
    <location>
        <begin position="117"/>
        <end position="135"/>
    </location>
</feature>
<feature type="transmembrane region" description="Helical" evidence="5">
    <location>
        <begin position="165"/>
        <end position="186"/>
    </location>
</feature>
<dbReference type="InterPro" id="IPR002073">
    <property type="entry name" value="PDEase_catalytic_dom"/>
</dbReference>
<dbReference type="PROSITE" id="PS51845">
    <property type="entry name" value="PDEASE_I_2"/>
    <property type="match status" value="1"/>
</dbReference>
<dbReference type="GO" id="GO:0004114">
    <property type="term" value="F:3',5'-cyclic-nucleotide phosphodiesterase activity"/>
    <property type="evidence" value="ECO:0007669"/>
    <property type="project" value="InterPro"/>
</dbReference>
<evidence type="ECO:0000256" key="1">
    <source>
        <dbReference type="ARBA" id="ARBA00022723"/>
    </source>
</evidence>
<evidence type="ECO:0000313" key="8">
    <source>
        <dbReference type="Proteomes" id="UP001249851"/>
    </source>
</evidence>
<feature type="region of interest" description="Disordered" evidence="4">
    <location>
        <begin position="357"/>
        <end position="383"/>
    </location>
</feature>
<dbReference type="InterPro" id="IPR023174">
    <property type="entry name" value="PDEase_CS"/>
</dbReference>